<keyword evidence="2" id="KW-0067">ATP-binding</keyword>
<dbReference type="Gene3D" id="1.10.510.10">
    <property type="entry name" value="Transferase(Phosphotransferase) domain 1"/>
    <property type="match status" value="1"/>
</dbReference>
<dbReference type="PROSITE" id="PS50011">
    <property type="entry name" value="PROTEIN_KINASE_DOM"/>
    <property type="match status" value="1"/>
</dbReference>
<keyword evidence="5" id="KW-1185">Reference proteome</keyword>
<keyword evidence="3" id="KW-0472">Membrane</keyword>
<dbReference type="PANTHER" id="PTHR27005:SF468">
    <property type="entry name" value="OS01G0310500 PROTEIN"/>
    <property type="match status" value="1"/>
</dbReference>
<keyword evidence="1" id="KW-0547">Nucleotide-binding</keyword>
<evidence type="ECO:0000256" key="1">
    <source>
        <dbReference type="ARBA" id="ARBA00022741"/>
    </source>
</evidence>
<protein>
    <submittedName>
        <fullName evidence="6">Wall-associated receptor kinase 2-like</fullName>
    </submittedName>
</protein>
<reference evidence="6" key="2">
    <citation type="submission" date="2025-08" db="UniProtKB">
        <authorList>
            <consortium name="RefSeq"/>
        </authorList>
    </citation>
    <scope>IDENTIFICATION</scope>
</reference>
<organism evidence="5 6">
    <name type="scientific">Prunus mume</name>
    <name type="common">Japanese apricot</name>
    <name type="synonym">Armeniaca mume</name>
    <dbReference type="NCBI Taxonomy" id="102107"/>
    <lineage>
        <taxon>Eukaryota</taxon>
        <taxon>Viridiplantae</taxon>
        <taxon>Streptophyta</taxon>
        <taxon>Embryophyta</taxon>
        <taxon>Tracheophyta</taxon>
        <taxon>Spermatophyta</taxon>
        <taxon>Magnoliopsida</taxon>
        <taxon>eudicotyledons</taxon>
        <taxon>Gunneridae</taxon>
        <taxon>Pentapetalae</taxon>
        <taxon>rosids</taxon>
        <taxon>fabids</taxon>
        <taxon>Rosales</taxon>
        <taxon>Rosaceae</taxon>
        <taxon>Amygdaloideae</taxon>
        <taxon>Amygdaleae</taxon>
        <taxon>Prunus</taxon>
    </lineage>
</organism>
<reference evidence="5" key="1">
    <citation type="journal article" date="2012" name="Nat. Commun.">
        <title>The genome of Prunus mume.</title>
        <authorList>
            <person name="Zhang Q."/>
            <person name="Chen W."/>
            <person name="Sun L."/>
            <person name="Zhao F."/>
            <person name="Huang B."/>
            <person name="Yang W."/>
            <person name="Tao Y."/>
            <person name="Wang J."/>
            <person name="Yuan Z."/>
            <person name="Fan G."/>
            <person name="Xing Z."/>
            <person name="Han C."/>
            <person name="Pan H."/>
            <person name="Zhong X."/>
            <person name="Shi W."/>
            <person name="Liang X."/>
            <person name="Du D."/>
            <person name="Sun F."/>
            <person name="Xu Z."/>
            <person name="Hao R."/>
            <person name="Lv T."/>
            <person name="Lv Y."/>
            <person name="Zheng Z."/>
            <person name="Sun M."/>
            <person name="Luo L."/>
            <person name="Cai M."/>
            <person name="Gao Y."/>
            <person name="Wang J."/>
            <person name="Yin Y."/>
            <person name="Xu X."/>
            <person name="Cheng T."/>
            <person name="Wang J."/>
        </authorList>
    </citation>
    <scope>NUCLEOTIDE SEQUENCE [LARGE SCALE GENOMIC DNA]</scope>
</reference>
<dbReference type="Pfam" id="PF07714">
    <property type="entry name" value="PK_Tyr_Ser-Thr"/>
    <property type="match status" value="1"/>
</dbReference>
<feature type="domain" description="Protein kinase" evidence="4">
    <location>
        <begin position="106"/>
        <end position="384"/>
    </location>
</feature>
<proteinExistence type="predicted"/>
<keyword evidence="3" id="KW-1133">Transmembrane helix</keyword>
<name>A0ABM0P2I4_PRUMU</name>
<keyword evidence="3" id="KW-0812">Transmembrane</keyword>
<dbReference type="GeneID" id="103332509"/>
<dbReference type="SUPFAM" id="SSF56112">
    <property type="entry name" value="Protein kinase-like (PK-like)"/>
    <property type="match status" value="1"/>
</dbReference>
<dbReference type="Proteomes" id="UP000694861">
    <property type="component" value="Linkage group LG5"/>
</dbReference>
<dbReference type="InterPro" id="IPR000719">
    <property type="entry name" value="Prot_kinase_dom"/>
</dbReference>
<dbReference type="PANTHER" id="PTHR27005">
    <property type="entry name" value="WALL-ASSOCIATED RECEPTOR KINASE-LIKE 21"/>
    <property type="match status" value="1"/>
</dbReference>
<evidence type="ECO:0000256" key="3">
    <source>
        <dbReference type="SAM" id="Phobius"/>
    </source>
</evidence>
<sequence>MEGGLIYSGKGYRNERLAALMSFVKSMNISLKISLGICVSFFTILVGILLILSMSKLRYYPCKIIELLKRIATSQHILAIHNNNAPSKLAPRKFSAREISWATDDFYGGRFIRRGGKGIVYKGVLQDKSVVSIKKFKSEVPSRIVSKIFVNEVTILSQIKHRHIVRLLGYCADLGEETLVCEFINNGTLYEHIHEKSEGSSTLSFQLRMKIAVEISAALEYLHSSSTSKNLSIVHLNVNSKRILLDKNYRARLANFREAKVIPQDQTQIQGTLRGLAGYLDPESKKSKKLSTKNDVYSFGVVLVELLTSQKAFCGEKPKGQRGLAKLFARSVEEGRWDQILDRKIIKEENLETAKKVVDLAKSCLGLQNERPSMREVALKLEVMAWDYSAAKGLAKLNFSPSPKETDELLGSPSNAQLLHVRREHDESFGRAELYDDSSLQNEIEINVELV</sequence>
<dbReference type="InterPro" id="IPR011009">
    <property type="entry name" value="Kinase-like_dom_sf"/>
</dbReference>
<evidence type="ECO:0000313" key="6">
    <source>
        <dbReference type="RefSeq" id="XP_008233471.1"/>
    </source>
</evidence>
<gene>
    <name evidence="6" type="primary">LOC103332509</name>
</gene>
<dbReference type="InterPro" id="IPR045274">
    <property type="entry name" value="WAK-like"/>
</dbReference>
<evidence type="ECO:0000256" key="2">
    <source>
        <dbReference type="ARBA" id="ARBA00022840"/>
    </source>
</evidence>
<evidence type="ECO:0000259" key="4">
    <source>
        <dbReference type="PROSITE" id="PS50011"/>
    </source>
</evidence>
<feature type="transmembrane region" description="Helical" evidence="3">
    <location>
        <begin position="29"/>
        <end position="52"/>
    </location>
</feature>
<dbReference type="RefSeq" id="XP_008233471.1">
    <property type="nucleotide sequence ID" value="XM_008235249.1"/>
</dbReference>
<evidence type="ECO:0000313" key="5">
    <source>
        <dbReference type="Proteomes" id="UP000694861"/>
    </source>
</evidence>
<accession>A0ABM0P2I4</accession>
<dbReference type="InterPro" id="IPR001245">
    <property type="entry name" value="Ser-Thr/Tyr_kinase_cat_dom"/>
</dbReference>
<dbReference type="Gene3D" id="3.30.200.20">
    <property type="entry name" value="Phosphorylase Kinase, domain 1"/>
    <property type="match status" value="1"/>
</dbReference>